<feature type="compositionally biased region" description="Low complexity" evidence="2">
    <location>
        <begin position="850"/>
        <end position="885"/>
    </location>
</feature>
<dbReference type="EMBL" id="JBEFKJ010000020">
    <property type="protein sequence ID" value="KAL2040611.1"/>
    <property type="molecule type" value="Genomic_DNA"/>
</dbReference>
<proteinExistence type="inferred from homology"/>
<feature type="compositionally biased region" description="Polar residues" evidence="2">
    <location>
        <begin position="1047"/>
        <end position="1066"/>
    </location>
</feature>
<feature type="compositionally biased region" description="Low complexity" evidence="2">
    <location>
        <begin position="1009"/>
        <end position="1036"/>
    </location>
</feature>
<protein>
    <submittedName>
        <fullName evidence="3">Uncharacterized protein</fullName>
    </submittedName>
</protein>
<accession>A0ABR4A6R9</accession>
<comment type="similarity">
    <text evidence="1">Belongs to the terpene synthase family.</text>
</comment>
<evidence type="ECO:0000256" key="2">
    <source>
        <dbReference type="SAM" id="MobiDB-lite"/>
    </source>
</evidence>
<organism evidence="3 4">
    <name type="scientific">Stereocaulon virgatum</name>
    <dbReference type="NCBI Taxonomy" id="373712"/>
    <lineage>
        <taxon>Eukaryota</taxon>
        <taxon>Fungi</taxon>
        <taxon>Dikarya</taxon>
        <taxon>Ascomycota</taxon>
        <taxon>Pezizomycotina</taxon>
        <taxon>Lecanoromycetes</taxon>
        <taxon>OSLEUM clade</taxon>
        <taxon>Lecanoromycetidae</taxon>
        <taxon>Lecanorales</taxon>
        <taxon>Lecanorineae</taxon>
        <taxon>Stereocaulaceae</taxon>
        <taxon>Stereocaulon</taxon>
    </lineage>
</organism>
<feature type="region of interest" description="Disordered" evidence="2">
    <location>
        <begin position="1003"/>
        <end position="1180"/>
    </location>
</feature>
<feature type="compositionally biased region" description="Polar residues" evidence="2">
    <location>
        <begin position="1099"/>
        <end position="1119"/>
    </location>
</feature>
<dbReference type="Gene3D" id="1.50.10.160">
    <property type="match status" value="1"/>
</dbReference>
<reference evidence="3 4" key="1">
    <citation type="submission" date="2024-09" db="EMBL/GenBank/DDBJ databases">
        <title>Rethinking Asexuality: The Enigmatic Case of Functional Sexual Genes in Lepraria (Stereocaulaceae).</title>
        <authorList>
            <person name="Doellman M."/>
            <person name="Sun Y."/>
            <person name="Barcenas-Pena A."/>
            <person name="Lumbsch H.T."/>
            <person name="Grewe F."/>
        </authorList>
    </citation>
    <scope>NUCLEOTIDE SEQUENCE [LARGE SCALE GENOMIC DNA]</scope>
    <source>
        <strain evidence="3 4">Mercado 3170</strain>
    </source>
</reference>
<dbReference type="SUPFAM" id="SSF48239">
    <property type="entry name" value="Terpenoid cyclases/Protein prenyltransferases"/>
    <property type="match status" value="2"/>
</dbReference>
<gene>
    <name evidence="3" type="ORF">N7G274_006590</name>
</gene>
<feature type="compositionally biased region" description="Polar residues" evidence="2">
    <location>
        <begin position="1130"/>
        <end position="1150"/>
    </location>
</feature>
<evidence type="ECO:0000313" key="4">
    <source>
        <dbReference type="Proteomes" id="UP001590950"/>
    </source>
</evidence>
<evidence type="ECO:0000313" key="3">
    <source>
        <dbReference type="EMBL" id="KAL2040611.1"/>
    </source>
</evidence>
<feature type="region of interest" description="Disordered" evidence="2">
    <location>
        <begin position="844"/>
        <end position="906"/>
    </location>
</feature>
<dbReference type="PANTHER" id="PTHR31739:SF25">
    <property type="entry name" value="(E,E)-GERANYLLINALOOL SYNTHASE"/>
    <property type="match status" value="1"/>
</dbReference>
<name>A0ABR4A6R9_9LECA</name>
<dbReference type="PANTHER" id="PTHR31739">
    <property type="entry name" value="ENT-COPALYL DIPHOSPHATE SYNTHASE, CHLOROPLASTIC"/>
    <property type="match status" value="1"/>
</dbReference>
<dbReference type="Gene3D" id="1.50.10.20">
    <property type="match status" value="1"/>
</dbReference>
<evidence type="ECO:0000256" key="1">
    <source>
        <dbReference type="ARBA" id="ARBA00006333"/>
    </source>
</evidence>
<dbReference type="InterPro" id="IPR008930">
    <property type="entry name" value="Terpenoid_cyclase/PrenylTrfase"/>
</dbReference>
<dbReference type="InterPro" id="IPR050148">
    <property type="entry name" value="Terpene_synthase-like"/>
</dbReference>
<keyword evidence="4" id="KW-1185">Reference proteome</keyword>
<comment type="caution">
    <text evidence="3">The sequence shown here is derived from an EMBL/GenBank/DDBJ whole genome shotgun (WGS) entry which is preliminary data.</text>
</comment>
<sequence>MDLRDGSDCSQKASMLVRQLIGEYGPRYGVGTLTSSIYDTAWVAMVAKTVDGQTNYLFPSSFEHLLRSQQHDGGWDGHRFLSDVESVLSCLAALLAICRHISRPYQMREAREELEHRKNRAIYFLEIKFSQLDVSSTAIHPDFQPLIAKLLQMLEQECVRFAFQGRELFLQTKQNRRANYNLAALYGNTPTVATHSLEGRVGEIDFDRVSQHKTFGSMMASPASTAAYLMNCSVWDNEAEAYLQHIVSVGHEKFLGGVPTKFPTTVFELTGVISTLLENGFTSKELETSALEAAAEFLQQCLQMEAGVTGFAPYVVSDADNTAKVISTLALLGTSASPLGMIHRFQSRECFKTYTQDRTPSFRTNCLVLKALLDLVPENSEQMSQIEKLVTFLCNFWWTTNGHIEDDSNLSPNYPVMLMVEAFVRLIHLWARGCVPVPNNPAIQDKVIICLFQALTRTLQAQESNGSWGSGGCEATAYAIITLTRLFSLTSAPKVKRQLTNAIENGRKYLTNHFRSSAEPDHVWSGKMTSGSSVLYQAYVLAALRAPIAEHSGPTIESHFEIPLARVTIQTKYHAKQAWFTNVPEWLIQACLVESYLFLPQIRDVRYAVFPYDNLDGDSHFDTIPLIWIAASKLNHQAVGAEFLYQMMIVSLFGRQLEDYMHNVVAGTFSGCLFEVEDIICGIFQELEASSKDHCFCEGYGSERSSTATAISDVHSVLCRFISHVLNCPYVLRASERYRAQLESELLAFLLSRVSQLSRQPASSATDQTAHSYTFAFLGCLISSQSSRDGVGLRYDFLDTPEQQYLAADMCRHMSIISFMSSNAGEESQHVRTTVIKSRSASLSDVPPLSRSVSSASTASSSYPDESLSPVSPMSSVSSDSSGSPRNAFFPKSLDQLPPKSSPISSTEHLQMTRLFDHERRCLTLCLDSIGKAGINQRMANILKVFVDASELSQQIYNDPNIGSCYEPTTANEVIEQACSPDVPPAAPKKRGGSVAAARAALTVPPLAPKKTSPKTPSPVVAQQPSQPQAQKPEQQPSRHAAPQSHPKPSQLTPQKFNVRPSQQPNQPTPDLELPPGFQHKPEQVFRQPSPPAPEQSRQDMPQQTSEQIYQEISQQLHQEISHRIRKHSSQSQSFAGFSERTLTPSQERTVATPVPVEQDWSWNKKPGFPVRRSSRAASEVSRIERIMNDIDGVKLQPKLKSDIQRRTTSESDASWIPPQPKIDVHRRLANDEASDAEAIKLAKVRMQTQKRAEYEAQRKILDARSQISEARGTKDFVNGLQSKSMVDVSKHEVKRKATCPEEGGWVKSPPAVPEVPILELQKGKLHRARRLGGPRWKAPF</sequence>
<dbReference type="Proteomes" id="UP001590950">
    <property type="component" value="Unassembled WGS sequence"/>
</dbReference>